<reference evidence="2 3" key="1">
    <citation type="journal article" date="2012" name="PLoS Pathog.">
        <title>Diverse lifestyles and strategies of plant pathogenesis encoded in the genomes of eighteen Dothideomycetes fungi.</title>
        <authorList>
            <person name="Ohm R.A."/>
            <person name="Feau N."/>
            <person name="Henrissat B."/>
            <person name="Schoch C.L."/>
            <person name="Horwitz B.A."/>
            <person name="Barry K.W."/>
            <person name="Condon B.J."/>
            <person name="Copeland A.C."/>
            <person name="Dhillon B."/>
            <person name="Glaser F."/>
            <person name="Hesse C.N."/>
            <person name="Kosti I."/>
            <person name="LaButti K."/>
            <person name="Lindquist E.A."/>
            <person name="Lucas S."/>
            <person name="Salamov A.A."/>
            <person name="Bradshaw R.E."/>
            <person name="Ciuffetti L."/>
            <person name="Hamelin R.C."/>
            <person name="Kema G.H.J."/>
            <person name="Lawrence C."/>
            <person name="Scott J.A."/>
            <person name="Spatafora J.W."/>
            <person name="Turgeon B.G."/>
            <person name="de Wit P.J.G.M."/>
            <person name="Zhong S."/>
            <person name="Goodwin S.B."/>
            <person name="Grigoriev I.V."/>
        </authorList>
    </citation>
    <scope>NUCLEOTIDE SEQUENCE [LARGE SCALE GENOMIC DNA]</scope>
    <source>
        <strain evidence="3">C5 / ATCC 48332 / race O</strain>
    </source>
</reference>
<organism evidence="2 3">
    <name type="scientific">Cochliobolus heterostrophus (strain C5 / ATCC 48332 / race O)</name>
    <name type="common">Southern corn leaf blight fungus</name>
    <name type="synonym">Bipolaris maydis</name>
    <dbReference type="NCBI Taxonomy" id="701091"/>
    <lineage>
        <taxon>Eukaryota</taxon>
        <taxon>Fungi</taxon>
        <taxon>Dikarya</taxon>
        <taxon>Ascomycota</taxon>
        <taxon>Pezizomycotina</taxon>
        <taxon>Dothideomycetes</taxon>
        <taxon>Pleosporomycetidae</taxon>
        <taxon>Pleosporales</taxon>
        <taxon>Pleosporineae</taxon>
        <taxon>Pleosporaceae</taxon>
        <taxon>Bipolaris</taxon>
    </lineage>
</organism>
<protein>
    <submittedName>
        <fullName evidence="2">Uncharacterized protein</fullName>
    </submittedName>
</protein>
<dbReference type="AlphaFoldDB" id="M2U0I0"/>
<dbReference type="EMBL" id="KB445575">
    <property type="protein sequence ID" value="EMD92054.1"/>
    <property type="molecule type" value="Genomic_DNA"/>
</dbReference>
<feature type="compositionally biased region" description="Basic and acidic residues" evidence="1">
    <location>
        <begin position="151"/>
        <end position="176"/>
    </location>
</feature>
<feature type="compositionally biased region" description="Low complexity" evidence="1">
    <location>
        <begin position="37"/>
        <end position="53"/>
    </location>
</feature>
<reference evidence="3" key="2">
    <citation type="journal article" date="2013" name="PLoS Genet.">
        <title>Comparative genome structure, secondary metabolite, and effector coding capacity across Cochliobolus pathogens.</title>
        <authorList>
            <person name="Condon B.J."/>
            <person name="Leng Y."/>
            <person name="Wu D."/>
            <person name="Bushley K.E."/>
            <person name="Ohm R.A."/>
            <person name="Otillar R."/>
            <person name="Martin J."/>
            <person name="Schackwitz W."/>
            <person name="Grimwood J."/>
            <person name="MohdZainudin N."/>
            <person name="Xue C."/>
            <person name="Wang R."/>
            <person name="Manning V.A."/>
            <person name="Dhillon B."/>
            <person name="Tu Z.J."/>
            <person name="Steffenson B.J."/>
            <person name="Salamov A."/>
            <person name="Sun H."/>
            <person name="Lowry S."/>
            <person name="LaButti K."/>
            <person name="Han J."/>
            <person name="Copeland A."/>
            <person name="Lindquist E."/>
            <person name="Barry K."/>
            <person name="Schmutz J."/>
            <person name="Baker S.E."/>
            <person name="Ciuffetti L.M."/>
            <person name="Grigoriev I.V."/>
            <person name="Zhong S."/>
            <person name="Turgeon B.G."/>
        </authorList>
    </citation>
    <scope>NUCLEOTIDE SEQUENCE [LARGE SCALE GENOMIC DNA]</scope>
    <source>
        <strain evidence="3">C5 / ATCC 48332 / race O</strain>
    </source>
</reference>
<dbReference type="Proteomes" id="UP000016936">
    <property type="component" value="Unassembled WGS sequence"/>
</dbReference>
<keyword evidence="3" id="KW-1185">Reference proteome</keyword>
<evidence type="ECO:0000313" key="3">
    <source>
        <dbReference type="Proteomes" id="UP000016936"/>
    </source>
</evidence>
<evidence type="ECO:0000256" key="1">
    <source>
        <dbReference type="SAM" id="MobiDB-lite"/>
    </source>
</evidence>
<evidence type="ECO:0000313" key="2">
    <source>
        <dbReference type="EMBL" id="EMD92054.1"/>
    </source>
</evidence>
<feature type="compositionally biased region" description="Basic residues" evidence="1">
    <location>
        <begin position="177"/>
        <end position="187"/>
    </location>
</feature>
<sequence length="224" mass="24328">MDFNSLSEVSNSPHGNSPHSDKEDNCNGNGTVHVEGNDANDSNDGNSSGSHSSIEIDQLPPLPVSVDNIHESNSNTNDAMDLDFNKYTGPRDATLSPERDQGRPTSGGKSFTHLDPLKIDTHNRRPSKLRKITQDNSEDISGATTTKRKHHEETSQKKPVEKKPAKNKPAAKEPAKKPARPVPRKGPAKPDSSTQGRKVSRSDAASRARKALGHDNDTEDEEDS</sequence>
<feature type="compositionally biased region" description="Polar residues" evidence="1">
    <location>
        <begin position="1"/>
        <end position="18"/>
    </location>
</feature>
<feature type="region of interest" description="Disordered" evidence="1">
    <location>
        <begin position="1"/>
        <end position="224"/>
    </location>
</feature>
<accession>M2U0I0</accession>
<gene>
    <name evidence="2" type="ORF">COCHEDRAFT_1213143</name>
</gene>
<proteinExistence type="predicted"/>
<dbReference type="HOGENOM" id="CLU_1234898_0_0_1"/>
<feature type="compositionally biased region" description="Basic and acidic residues" evidence="1">
    <location>
        <begin position="200"/>
        <end position="216"/>
    </location>
</feature>
<name>M2U0I0_COCH5</name>